<accession>A0A4Y9XPL0</accession>
<organism evidence="3 4">
    <name type="scientific">Rhodofomes roseus</name>
    <dbReference type="NCBI Taxonomy" id="34475"/>
    <lineage>
        <taxon>Eukaryota</taxon>
        <taxon>Fungi</taxon>
        <taxon>Dikarya</taxon>
        <taxon>Basidiomycota</taxon>
        <taxon>Agaricomycotina</taxon>
        <taxon>Agaricomycetes</taxon>
        <taxon>Polyporales</taxon>
        <taxon>Rhodofomes</taxon>
    </lineage>
</organism>
<dbReference type="InterPro" id="IPR029058">
    <property type="entry name" value="AB_hydrolase_fold"/>
</dbReference>
<dbReference type="AlphaFoldDB" id="A0A4Y9XPL0"/>
<feature type="transmembrane region" description="Helical" evidence="1">
    <location>
        <begin position="41"/>
        <end position="61"/>
    </location>
</feature>
<dbReference type="PANTHER" id="PTHR37471:SF1">
    <property type="entry name" value="AB HYDROLASE-1 DOMAIN-CONTAINING PROTEIN"/>
    <property type="match status" value="1"/>
</dbReference>
<dbReference type="PANTHER" id="PTHR37471">
    <property type="entry name" value="UNNAMED PRODUCT"/>
    <property type="match status" value="1"/>
</dbReference>
<sequence>MISDSVPEYIFIRICITALRLVAPLSILYTLASWWEGRLLYSPWLGAYALAEACFYFFVYLPRSYLLQKAATHPPPLTRKEREKLFSNCFVYIAKMNMASGWFFGSETSLIKRENMREWLLWALFGCNRENGRPEWNDEIEGYLAKLEDYTGSPFEDGWSETAKCMRLTLDPVVMLHRPLVWYAQIVGLVDTVTCAGLALAGFNHCCTRNPFSSFPFRMWSLFSQRTPEPSLSYWYRPHRSKTKQPVVFLHGIGIGLWPYVTFLRELVDKDPDVGIIAIENLSISMRISPPPLRRADMLAALTTVLAHHQISTFVLAAHSYGTVLSAHVLRDPALSARVTATLLIDPIPFLLYLPPVAYNFVYREPRSASEFQLWYFASRDADIARALSRHFFWTENVLWKEDLAGREAAVILCGQDQIVDSAEVLKYLTGSEDVQLRCRKNGLEVLYYPNLDHSNQFNYEECRRPMVEVLSRFVNSGRAELKDA</sequence>
<comment type="caution">
    <text evidence="3">The sequence shown here is derived from an EMBL/GenBank/DDBJ whole genome shotgun (WGS) entry which is preliminary data.</text>
</comment>
<gene>
    <name evidence="3" type="ORF">EVJ58_g10124</name>
</gene>
<dbReference type="SUPFAM" id="SSF53474">
    <property type="entry name" value="alpha/beta-Hydrolases"/>
    <property type="match status" value="1"/>
</dbReference>
<evidence type="ECO:0000313" key="3">
    <source>
        <dbReference type="EMBL" id="TFY52244.1"/>
    </source>
</evidence>
<feature type="transmembrane region" description="Helical" evidence="1">
    <location>
        <begin position="12"/>
        <end position="35"/>
    </location>
</feature>
<feature type="domain" description="AB hydrolase-1" evidence="2">
    <location>
        <begin position="247"/>
        <end position="457"/>
    </location>
</feature>
<dbReference type="Pfam" id="PF12697">
    <property type="entry name" value="Abhydrolase_6"/>
    <property type="match status" value="1"/>
</dbReference>
<dbReference type="Gene3D" id="3.40.50.1820">
    <property type="entry name" value="alpha/beta hydrolase"/>
    <property type="match status" value="1"/>
</dbReference>
<reference evidence="3 4" key="1">
    <citation type="submission" date="2019-01" db="EMBL/GenBank/DDBJ databases">
        <title>Genome sequencing of the rare red list fungi Fomitopsis rosea.</title>
        <authorList>
            <person name="Buettner E."/>
            <person name="Kellner H."/>
        </authorList>
    </citation>
    <scope>NUCLEOTIDE SEQUENCE [LARGE SCALE GENOMIC DNA]</scope>
    <source>
        <strain evidence="3 4">DSM 105464</strain>
    </source>
</reference>
<keyword evidence="1" id="KW-0812">Transmembrane</keyword>
<dbReference type="Proteomes" id="UP000298390">
    <property type="component" value="Unassembled WGS sequence"/>
</dbReference>
<keyword evidence="1" id="KW-1133">Transmembrane helix</keyword>
<evidence type="ECO:0000259" key="2">
    <source>
        <dbReference type="Pfam" id="PF12697"/>
    </source>
</evidence>
<evidence type="ECO:0000313" key="4">
    <source>
        <dbReference type="Proteomes" id="UP000298390"/>
    </source>
</evidence>
<dbReference type="EMBL" id="SEKV01001013">
    <property type="protein sequence ID" value="TFY52244.1"/>
    <property type="molecule type" value="Genomic_DNA"/>
</dbReference>
<proteinExistence type="predicted"/>
<dbReference type="STRING" id="34475.A0A4Y9XPL0"/>
<evidence type="ECO:0000256" key="1">
    <source>
        <dbReference type="SAM" id="Phobius"/>
    </source>
</evidence>
<protein>
    <recommendedName>
        <fullName evidence="2">AB hydrolase-1 domain-containing protein</fullName>
    </recommendedName>
</protein>
<keyword evidence="1" id="KW-0472">Membrane</keyword>
<name>A0A4Y9XPL0_9APHY</name>
<dbReference type="InterPro" id="IPR000073">
    <property type="entry name" value="AB_hydrolase_1"/>
</dbReference>